<comment type="caution">
    <text evidence="2">The sequence shown here is derived from an EMBL/GenBank/DDBJ whole genome shotgun (WGS) entry which is preliminary data.</text>
</comment>
<dbReference type="SUPFAM" id="SSF52540">
    <property type="entry name" value="P-loop containing nucleoside triphosphate hydrolases"/>
    <property type="match status" value="1"/>
</dbReference>
<dbReference type="GO" id="GO:0005524">
    <property type="term" value="F:ATP binding"/>
    <property type="evidence" value="ECO:0007669"/>
    <property type="project" value="UniProtKB-KW"/>
</dbReference>
<gene>
    <name evidence="2" type="ORF">Q4494_04275</name>
</gene>
<dbReference type="Gene3D" id="3.40.50.300">
    <property type="entry name" value="P-loop containing nucleotide triphosphate hydrolases"/>
    <property type="match status" value="1"/>
</dbReference>
<dbReference type="InterPro" id="IPR027417">
    <property type="entry name" value="P-loop_NTPase"/>
</dbReference>
<evidence type="ECO:0000259" key="1">
    <source>
        <dbReference type="SMART" id="SM00382"/>
    </source>
</evidence>
<dbReference type="InterPro" id="IPR003593">
    <property type="entry name" value="AAA+_ATPase"/>
</dbReference>
<keyword evidence="2" id="KW-0067">ATP-binding</keyword>
<dbReference type="GO" id="GO:0016887">
    <property type="term" value="F:ATP hydrolysis activity"/>
    <property type="evidence" value="ECO:0007669"/>
    <property type="project" value="InterPro"/>
</dbReference>
<evidence type="ECO:0000313" key="3">
    <source>
        <dbReference type="Proteomes" id="UP001169823"/>
    </source>
</evidence>
<dbReference type="EMBL" id="JAUOPJ010000003">
    <property type="protein sequence ID" value="MDO6456284.1"/>
    <property type="molecule type" value="Genomic_DNA"/>
</dbReference>
<dbReference type="RefSeq" id="WP_303494432.1">
    <property type="nucleotide sequence ID" value="NZ_JAUOPJ010000003.1"/>
</dbReference>
<feature type="domain" description="AAA+ ATPase" evidence="1">
    <location>
        <begin position="35"/>
        <end position="174"/>
    </location>
</feature>
<keyword evidence="2" id="KW-0547">Nucleotide-binding</keyword>
<dbReference type="AlphaFoldDB" id="A0AAW7XPM3"/>
<name>A0AAW7XPM3_9RHOB</name>
<protein>
    <submittedName>
        <fullName evidence="2">ATP-binding protein</fullName>
    </submittedName>
</protein>
<dbReference type="InterPro" id="IPR003959">
    <property type="entry name" value="ATPase_AAA_core"/>
</dbReference>
<dbReference type="Pfam" id="PF00004">
    <property type="entry name" value="AAA"/>
    <property type="match status" value="1"/>
</dbReference>
<reference evidence="2" key="1">
    <citation type="submission" date="2023-07" db="EMBL/GenBank/DDBJ databases">
        <title>Genome content predicts the carbon catabolic preferences of heterotrophic bacteria.</title>
        <authorList>
            <person name="Gralka M."/>
        </authorList>
    </citation>
    <scope>NUCLEOTIDE SEQUENCE</scope>
    <source>
        <strain evidence="2">I2M02</strain>
    </source>
</reference>
<dbReference type="SMART" id="SM00382">
    <property type="entry name" value="AAA"/>
    <property type="match status" value="1"/>
</dbReference>
<dbReference type="Proteomes" id="UP001169823">
    <property type="component" value="Unassembled WGS sequence"/>
</dbReference>
<organism evidence="2 3">
    <name type="scientific">Celeribacter halophilus</name>
    <dbReference type="NCBI Taxonomy" id="576117"/>
    <lineage>
        <taxon>Bacteria</taxon>
        <taxon>Pseudomonadati</taxon>
        <taxon>Pseudomonadota</taxon>
        <taxon>Alphaproteobacteria</taxon>
        <taxon>Rhodobacterales</taxon>
        <taxon>Roseobacteraceae</taxon>
        <taxon>Celeribacter</taxon>
    </lineage>
</organism>
<evidence type="ECO:0000313" key="2">
    <source>
        <dbReference type="EMBL" id="MDO6456284.1"/>
    </source>
</evidence>
<accession>A0AAW7XPM3</accession>
<proteinExistence type="predicted"/>
<sequence length="245" mass="27832">MTKLWQRDEQVDFAACVFSDDHIADEMRDYINPACTDNLLLWGVPGTGKSVLVKAIASERIHGAAFEDGGVGFLDCKNKQDAQRLNGKWLDGWFNYAHLQTECPILILDELDELSEAQQRELTAFVNRSNQGKLKSMIMGTTNVNVFDKKQCSKSFSDALLSRMNGKFEIRRLFPEQLLPVAQGKLKRAGVSIEDKVLLDVFEKNLPMSAKRMDFREVQTVVNKLIRRSSQLPIDRPPKPKFKIV</sequence>